<evidence type="ECO:0000313" key="1">
    <source>
        <dbReference type="EMBL" id="MEL0605869.1"/>
    </source>
</evidence>
<accession>A0ACC6R808</accession>
<gene>
    <name evidence="1" type="ORF">V6250_16995</name>
</gene>
<reference evidence="1" key="1">
    <citation type="submission" date="2024-02" db="EMBL/GenBank/DDBJ databases">
        <title>Bacteria isolated from the canopy kelp, Nereocystis luetkeana.</title>
        <authorList>
            <person name="Pfister C.A."/>
            <person name="Younker I.T."/>
            <person name="Light S.H."/>
        </authorList>
    </citation>
    <scope>NUCLEOTIDE SEQUENCE</scope>
    <source>
        <strain evidence="1">TN.2.01</strain>
    </source>
</reference>
<dbReference type="EMBL" id="JBAKAX010000023">
    <property type="protein sequence ID" value="MEL0605869.1"/>
    <property type="molecule type" value="Genomic_DNA"/>
</dbReference>
<name>A0ACC6R808_9GAMM</name>
<organism evidence="1 2">
    <name type="scientific">Pseudoalteromonas undina</name>
    <dbReference type="NCBI Taxonomy" id="43660"/>
    <lineage>
        <taxon>Bacteria</taxon>
        <taxon>Pseudomonadati</taxon>
        <taxon>Pseudomonadota</taxon>
        <taxon>Gammaproteobacteria</taxon>
        <taxon>Alteromonadales</taxon>
        <taxon>Pseudoalteromonadaceae</taxon>
        <taxon>Pseudoalteromonas</taxon>
    </lineage>
</organism>
<sequence length="199" mass="22278">MSYTSLRNSTTMTSMLVVGAMSFNTYGAVDIDKIIESQHQEVYESNDKGSAWSSVGKKLSTVEKHDLVSLSDIIKQIKIGIGLPNKDVARIFDVSRQTLHSYQNQSLEQRVANTATRERAKELHDIMLQLQSKFEYSPGAVAKNYTMNGKSLVDLLSEQKLDHNSIYKFADKIAEILVSQNTNLSETNEVSLRQLTKSA</sequence>
<protein>
    <submittedName>
        <fullName evidence="1">Uncharacterized protein</fullName>
    </submittedName>
</protein>
<comment type="caution">
    <text evidence="1">The sequence shown here is derived from an EMBL/GenBank/DDBJ whole genome shotgun (WGS) entry which is preliminary data.</text>
</comment>
<keyword evidence="2" id="KW-1185">Reference proteome</keyword>
<proteinExistence type="predicted"/>
<dbReference type="Proteomes" id="UP001374952">
    <property type="component" value="Unassembled WGS sequence"/>
</dbReference>
<evidence type="ECO:0000313" key="2">
    <source>
        <dbReference type="Proteomes" id="UP001374952"/>
    </source>
</evidence>